<dbReference type="EMBL" id="JRLV01000001">
    <property type="protein sequence ID" value="KGO84225.1"/>
    <property type="molecule type" value="Genomic_DNA"/>
</dbReference>
<evidence type="ECO:0008006" key="3">
    <source>
        <dbReference type="Google" id="ProtNLM"/>
    </source>
</evidence>
<proteinExistence type="predicted"/>
<dbReference type="eggNOG" id="COG0521">
    <property type="taxonomic scope" value="Bacteria"/>
</dbReference>
<organism evidence="1 2">
    <name type="scientific">Flavobacterium beibuense F44-8</name>
    <dbReference type="NCBI Taxonomy" id="1406840"/>
    <lineage>
        <taxon>Bacteria</taxon>
        <taxon>Pseudomonadati</taxon>
        <taxon>Bacteroidota</taxon>
        <taxon>Flavobacteriia</taxon>
        <taxon>Flavobacteriales</taxon>
        <taxon>Flavobacteriaceae</taxon>
        <taxon>Flavobacterium</taxon>
    </lineage>
</organism>
<evidence type="ECO:0000313" key="1">
    <source>
        <dbReference type="EMBL" id="KGO84225.1"/>
    </source>
</evidence>
<sequence length="513" mass="56203">MKNIFKIFLLSFAIVFTSCEDDLDINTDPNSPTQITKGLALASAEASLVTVLGGELTNLGGFWAQYHTQSPSASQYEVFDQYNLTTSYADRLWTELYAGCLNDLEFVINEAEQDGDTGTVVIATCLKAYTFQLLVDLFDGVPYTEALQGINNITPAVTSGEDVYTGLMAEIDAAVAAYEANPVNGGVGSQDQIYGGNVARWVQFANTLKLKMYIRMAYTSMANATAVNALIAEDNFITADAAFTNFGDSQNQRNPFYEVQIDRLGDVNNVASNTLRDFYEANGDIRIQAVYRPSGTNPLNFPSISQGTGNDFNNTAASYGRPNIWPKTPVFLMSMAESNFLQAEALIRYAAGAGAQAKYDNGVLQSFLTYANYFEKDNDLTDADENLEPVFSVADATAAATALTGAGGAYEYNATGDTETLLRQVMIQKWASLPYVNNIEAYIEATRTKFPEVVPEGTQDYSMGNRIPSAISTLPNVQIPSILFYPDDEVNRNPNITQHNSLTDNVWWDQKTE</sequence>
<dbReference type="Proteomes" id="UP000030129">
    <property type="component" value="Unassembled WGS sequence"/>
</dbReference>
<gene>
    <name evidence="1" type="ORF">Q763_00330</name>
</gene>
<dbReference type="PROSITE" id="PS51257">
    <property type="entry name" value="PROKAR_LIPOPROTEIN"/>
    <property type="match status" value="1"/>
</dbReference>
<accession>A0A0A2M7H8</accession>
<dbReference type="InterPro" id="IPR011990">
    <property type="entry name" value="TPR-like_helical_dom_sf"/>
</dbReference>
<reference evidence="1 2" key="1">
    <citation type="submission" date="2013-09" db="EMBL/GenBank/DDBJ databases">
        <authorList>
            <person name="Zeng Z."/>
            <person name="Chen C."/>
        </authorList>
    </citation>
    <scope>NUCLEOTIDE SEQUENCE [LARGE SCALE GENOMIC DNA]</scope>
    <source>
        <strain evidence="1 2">F44-8</strain>
    </source>
</reference>
<keyword evidence="2" id="KW-1185">Reference proteome</keyword>
<dbReference type="RefSeq" id="WP_035129754.1">
    <property type="nucleotide sequence ID" value="NZ_JRLV01000001.1"/>
</dbReference>
<protein>
    <recommendedName>
        <fullName evidence="3">SusD/RagB family nutrient-binding outer membrane lipoprotein</fullName>
    </recommendedName>
</protein>
<dbReference type="STRING" id="1406840.Q763_00330"/>
<dbReference type="InterPro" id="IPR041662">
    <property type="entry name" value="SusD-like_2"/>
</dbReference>
<evidence type="ECO:0000313" key="2">
    <source>
        <dbReference type="Proteomes" id="UP000030129"/>
    </source>
</evidence>
<dbReference type="AlphaFoldDB" id="A0A0A2M7H8"/>
<dbReference type="Pfam" id="PF12771">
    <property type="entry name" value="SusD-like_2"/>
    <property type="match status" value="1"/>
</dbReference>
<name>A0A0A2M7H8_9FLAO</name>
<dbReference type="SUPFAM" id="SSF48452">
    <property type="entry name" value="TPR-like"/>
    <property type="match status" value="1"/>
</dbReference>
<comment type="caution">
    <text evidence="1">The sequence shown here is derived from an EMBL/GenBank/DDBJ whole genome shotgun (WGS) entry which is preliminary data.</text>
</comment>
<dbReference type="Gene3D" id="1.25.40.390">
    <property type="match status" value="1"/>
</dbReference>